<dbReference type="InterPro" id="IPR012341">
    <property type="entry name" value="6hp_glycosidase-like_sf"/>
</dbReference>
<feature type="signal peptide" evidence="5">
    <location>
        <begin position="1"/>
        <end position="34"/>
    </location>
</feature>
<sequence length="1204" mass="133021">MMLHPAFHLPRFRSVTTLSILLLASLFGSVNTLAAQEITGLEVEYSSTPLGIDVQTPRFSWQLEQGAAARGWQQTAYQIQVSGPGDTLIWDSGRITSGEALGIPYDGPALQPTTRYDWAVTVYDQRGEARRAQSWFETGLLDTRESAWRGAQWIGGGAEDLILQSHYLSVFRLAYTVQLDRDSESTRASFVYGANDVRLLDPHKNLYGVASPRDSSYVRLELDIAGPQATIRLYRVGYTREDGAGRPLFTLPVPDSVIAADGRYDPHRIEFTSVFGNTRILINGTEIGADHPDYYQGGWGRGGLIVNPHGASDVIGYPMVADVGFAVPAGQQATFSEVAIRNFRAPANVLWAEDTGGDYRGIFAGVLEADERGYHLRGGADGTFVVADPSHHAAPMLRTTFEAKPRVDQARLYVTARGVYEVFLNGERVGEDYFNPGLTQYDRTHMYQTYDVTDRVEAGATNAIGAWLGEGWWSGNYTFTGLNWNYFGDRQSLLALLVIDYADGSTQTITTDENWRLYTDGPLRYGSFFQGEVFDARREDAIAGWTTAGYDDSAWSPARTVPLEGTAFQGENNGTPVDYSEMKLIGQIGDNARVVQELTAQSVEEIRPGVYVYDMGTNMVGVPRIDLGDQEAGRDIWVRYAEVRYPDLPAYGDKVGMIMVENLRAALTHDHYITKAGPNVLQPRFTFHGYRYLEITGVDVPPPPDAVKGLVISSVHEVTADYQTSNAKVNQLFDNIVRSQYGNFLSIPTDCPQRNERMGWSGDISVFSRTATYFSDADQFFRRHLMAMRDIQYASGKFPDVAPAFDGFGGILWGSAGVTIPWEMWQQYGDTAVLREHYPAMRSYLEFLEGNIDSATNVMAGSQLGDWLSPEGKQNDNTLLWEAYYIFDLRIMAEVARVLGHDAAAADYAERVKQRRQHFLRTYLEPGTYRTVRSGYVSNSWGAPPADRQGKLLNGKPNYVDTQVSYALPLALGAVEGATADSLAARLAEAVARRNEDDGGVARPPYSLMTGFIGTAWVSKALSDHGYTDVAYRLLQQEDYPSWLYPVTQGATSIWERLNSYTIEDGFGDNNSMNSFNHYSFGAVGQWMIAHSLGIQRGAPGFKSFNLRPEPDPTGQMTEASGHYDSPYGRISAAWETDGDRLTYRVTVPANTTASLALPTSDPASVRESGEEVSARPGIKPSGFAAGRANFDLASGTYTFTALR</sequence>
<dbReference type="InterPro" id="IPR008902">
    <property type="entry name" value="Rhamnosid_concanavalin"/>
</dbReference>
<accession>A0A4S4NHP2</accession>
<dbReference type="InterPro" id="IPR035396">
    <property type="entry name" value="Bac_rhamnosid6H"/>
</dbReference>
<dbReference type="InterPro" id="IPR035398">
    <property type="entry name" value="Bac_rhamnosid_C"/>
</dbReference>
<dbReference type="Pfam" id="PF17389">
    <property type="entry name" value="Bac_rhamnosid6H"/>
    <property type="match status" value="1"/>
</dbReference>
<dbReference type="Proteomes" id="UP000308528">
    <property type="component" value="Unassembled WGS sequence"/>
</dbReference>
<dbReference type="SUPFAM" id="SSF48208">
    <property type="entry name" value="Six-hairpin glycosidases"/>
    <property type="match status" value="1"/>
</dbReference>
<evidence type="ECO:0000313" key="10">
    <source>
        <dbReference type="EMBL" id="THH37721.1"/>
    </source>
</evidence>
<dbReference type="Pfam" id="PF25788">
    <property type="entry name" value="Ig_Rha78A_N"/>
    <property type="match status" value="1"/>
</dbReference>
<comment type="caution">
    <text evidence="10">The sequence shown here is derived from an EMBL/GenBank/DDBJ whole genome shotgun (WGS) entry which is preliminary data.</text>
</comment>
<evidence type="ECO:0000313" key="11">
    <source>
        <dbReference type="Proteomes" id="UP000308528"/>
    </source>
</evidence>
<reference evidence="10 11" key="1">
    <citation type="submission" date="2019-04" db="EMBL/GenBank/DDBJ databases">
        <title>Lewinella litorea sp. nov., isolated from a marine sand.</title>
        <authorList>
            <person name="Yoon J.-H."/>
        </authorList>
    </citation>
    <scope>NUCLEOTIDE SEQUENCE [LARGE SCALE GENOMIC DNA]</scope>
    <source>
        <strain evidence="10 11">HSMS-39</strain>
    </source>
</reference>
<dbReference type="InterPro" id="IPR013783">
    <property type="entry name" value="Ig-like_fold"/>
</dbReference>
<evidence type="ECO:0000256" key="5">
    <source>
        <dbReference type="SAM" id="SignalP"/>
    </source>
</evidence>
<evidence type="ECO:0000256" key="1">
    <source>
        <dbReference type="ARBA" id="ARBA00001445"/>
    </source>
</evidence>
<dbReference type="Gene3D" id="2.60.420.10">
    <property type="entry name" value="Maltose phosphorylase, domain 3"/>
    <property type="match status" value="1"/>
</dbReference>
<dbReference type="InterPro" id="IPR013737">
    <property type="entry name" value="Bac_rhamnosid_N"/>
</dbReference>
<dbReference type="Pfam" id="PF08531">
    <property type="entry name" value="Bac_rhamnosid_N"/>
    <property type="match status" value="1"/>
</dbReference>
<evidence type="ECO:0000256" key="2">
    <source>
        <dbReference type="ARBA" id="ARBA00012652"/>
    </source>
</evidence>
<evidence type="ECO:0000259" key="9">
    <source>
        <dbReference type="Pfam" id="PF17390"/>
    </source>
</evidence>
<dbReference type="PANTHER" id="PTHR33307:SF6">
    <property type="entry name" value="ALPHA-RHAMNOSIDASE (EUROFUNG)-RELATED"/>
    <property type="match status" value="1"/>
</dbReference>
<dbReference type="InterPro" id="IPR008928">
    <property type="entry name" value="6-hairpin_glycosidase_sf"/>
</dbReference>
<feature type="chain" id="PRO_5020733155" description="alpha-L-rhamnosidase" evidence="5">
    <location>
        <begin position="35"/>
        <end position="1204"/>
    </location>
</feature>
<evidence type="ECO:0000256" key="4">
    <source>
        <dbReference type="SAM" id="MobiDB-lite"/>
    </source>
</evidence>
<feature type="domain" description="Alpha-L-rhamnosidase six-hairpin glycosidase" evidence="8">
    <location>
        <begin position="719"/>
        <end position="1090"/>
    </location>
</feature>
<dbReference type="InterPro" id="IPR016007">
    <property type="entry name" value="Alpha_rhamnosid"/>
</dbReference>
<proteinExistence type="predicted"/>
<organism evidence="10 11">
    <name type="scientific">Neolewinella litorea</name>
    <dbReference type="NCBI Taxonomy" id="2562452"/>
    <lineage>
        <taxon>Bacteria</taxon>
        <taxon>Pseudomonadati</taxon>
        <taxon>Bacteroidota</taxon>
        <taxon>Saprospiria</taxon>
        <taxon>Saprospirales</taxon>
        <taxon>Lewinellaceae</taxon>
        <taxon>Neolewinella</taxon>
    </lineage>
</organism>
<dbReference type="Pfam" id="PF17390">
    <property type="entry name" value="Bac_rhamnosid_C"/>
    <property type="match status" value="1"/>
</dbReference>
<dbReference type="GO" id="GO:0005975">
    <property type="term" value="P:carbohydrate metabolic process"/>
    <property type="evidence" value="ECO:0007669"/>
    <property type="project" value="InterPro"/>
</dbReference>
<comment type="catalytic activity">
    <reaction evidence="1">
        <text>Hydrolysis of terminal non-reducing alpha-L-rhamnose residues in alpha-L-rhamnosides.</text>
        <dbReference type="EC" id="3.2.1.40"/>
    </reaction>
</comment>
<keyword evidence="11" id="KW-1185">Reference proteome</keyword>
<dbReference type="GO" id="GO:0030596">
    <property type="term" value="F:alpha-L-rhamnosidase activity"/>
    <property type="evidence" value="ECO:0007669"/>
    <property type="project" value="UniProtKB-EC"/>
</dbReference>
<feature type="domain" description="Bacterial alpha-L-rhamnosidase N-terminal" evidence="7">
    <location>
        <begin position="406"/>
        <end position="565"/>
    </location>
</feature>
<feature type="domain" description="Alpha-L-rhamnosidase concanavalin-like" evidence="6">
    <location>
        <begin position="605"/>
        <end position="712"/>
    </location>
</feature>
<evidence type="ECO:0000259" key="7">
    <source>
        <dbReference type="Pfam" id="PF08531"/>
    </source>
</evidence>
<feature type="domain" description="Alpha-L-rhamnosidase C-terminal" evidence="9">
    <location>
        <begin position="1094"/>
        <end position="1169"/>
    </location>
</feature>
<feature type="region of interest" description="Disordered" evidence="4">
    <location>
        <begin position="1155"/>
        <end position="1177"/>
    </location>
</feature>
<dbReference type="PIRSF" id="PIRSF010631">
    <property type="entry name" value="A-rhamnsds"/>
    <property type="match status" value="1"/>
</dbReference>
<evidence type="ECO:0000259" key="6">
    <source>
        <dbReference type="Pfam" id="PF05592"/>
    </source>
</evidence>
<dbReference type="Gene3D" id="2.60.120.260">
    <property type="entry name" value="Galactose-binding domain-like"/>
    <property type="match status" value="2"/>
</dbReference>
<gene>
    <name evidence="10" type="ORF">E4021_13590</name>
</gene>
<protein>
    <recommendedName>
        <fullName evidence="2">alpha-L-rhamnosidase</fullName>
        <ecNumber evidence="2">3.2.1.40</ecNumber>
    </recommendedName>
</protein>
<dbReference type="RefSeq" id="WP_136459913.1">
    <property type="nucleotide sequence ID" value="NZ_SRSF01000006.1"/>
</dbReference>
<evidence type="ECO:0000256" key="3">
    <source>
        <dbReference type="ARBA" id="ARBA00022801"/>
    </source>
</evidence>
<dbReference type="OrthoDB" id="9766741at2"/>
<keyword evidence="3" id="KW-0378">Hydrolase</keyword>
<dbReference type="EMBL" id="SRSF01000006">
    <property type="protein sequence ID" value="THH37721.1"/>
    <property type="molecule type" value="Genomic_DNA"/>
</dbReference>
<dbReference type="EC" id="3.2.1.40" evidence="2"/>
<dbReference type="AlphaFoldDB" id="A0A4S4NHP2"/>
<dbReference type="Gene3D" id="1.50.10.10">
    <property type="match status" value="1"/>
</dbReference>
<dbReference type="Pfam" id="PF05592">
    <property type="entry name" value="Bac_rhamnosid"/>
    <property type="match status" value="1"/>
</dbReference>
<evidence type="ECO:0000259" key="8">
    <source>
        <dbReference type="Pfam" id="PF17389"/>
    </source>
</evidence>
<dbReference type="Gene3D" id="2.60.40.10">
    <property type="entry name" value="Immunoglobulins"/>
    <property type="match status" value="1"/>
</dbReference>
<dbReference type="PANTHER" id="PTHR33307">
    <property type="entry name" value="ALPHA-RHAMNOSIDASE (EUROFUNG)"/>
    <property type="match status" value="1"/>
</dbReference>
<name>A0A4S4NHP2_9BACT</name>
<keyword evidence="5" id="KW-0732">Signal</keyword>